<dbReference type="RefSeq" id="WP_349134834.1">
    <property type="nucleotide sequence ID" value="NZ_JBBMFF010000124.1"/>
</dbReference>
<feature type="transmembrane region" description="Helical" evidence="6">
    <location>
        <begin position="454"/>
        <end position="473"/>
    </location>
</feature>
<name>A0ABV1G404_9FIRM</name>
<gene>
    <name evidence="8" type="ORF">WMO66_02510</name>
</gene>
<accession>A0ABV1G404</accession>
<dbReference type="Pfam" id="PF03772">
    <property type="entry name" value="Competence"/>
    <property type="match status" value="1"/>
</dbReference>
<feature type="transmembrane region" description="Helical" evidence="6">
    <location>
        <begin position="430"/>
        <end position="448"/>
    </location>
</feature>
<keyword evidence="3 6" id="KW-0812">Transmembrane</keyword>
<dbReference type="InterPro" id="IPR036866">
    <property type="entry name" value="RibonucZ/Hydroxyglut_hydro"/>
</dbReference>
<evidence type="ECO:0000313" key="8">
    <source>
        <dbReference type="EMBL" id="MEQ2510128.1"/>
    </source>
</evidence>
<evidence type="ECO:0000256" key="1">
    <source>
        <dbReference type="ARBA" id="ARBA00004651"/>
    </source>
</evidence>
<dbReference type="InterPro" id="IPR004797">
    <property type="entry name" value="Competence_ComEC/Rec2"/>
</dbReference>
<dbReference type="Proteomes" id="UP001491552">
    <property type="component" value="Unassembled WGS sequence"/>
</dbReference>
<proteinExistence type="predicted"/>
<comment type="subcellular location">
    <subcellularLocation>
        <location evidence="1">Cell membrane</location>
        <topology evidence="1">Multi-pass membrane protein</topology>
    </subcellularLocation>
</comment>
<keyword evidence="5 6" id="KW-0472">Membrane</keyword>
<evidence type="ECO:0000256" key="4">
    <source>
        <dbReference type="ARBA" id="ARBA00022989"/>
    </source>
</evidence>
<evidence type="ECO:0000313" key="9">
    <source>
        <dbReference type="Proteomes" id="UP001491552"/>
    </source>
</evidence>
<evidence type="ECO:0000256" key="2">
    <source>
        <dbReference type="ARBA" id="ARBA00022475"/>
    </source>
</evidence>
<dbReference type="SMART" id="SM00849">
    <property type="entry name" value="Lactamase_B"/>
    <property type="match status" value="1"/>
</dbReference>
<feature type="transmembrane region" description="Helical" evidence="6">
    <location>
        <begin position="248"/>
        <end position="264"/>
    </location>
</feature>
<protein>
    <submittedName>
        <fullName evidence="8">DNA internalization-related competence protein ComEC/Rec2</fullName>
    </submittedName>
</protein>
<feature type="transmembrane region" description="Helical" evidence="6">
    <location>
        <begin position="394"/>
        <end position="418"/>
    </location>
</feature>
<feature type="domain" description="Metallo-beta-lactamase" evidence="7">
    <location>
        <begin position="514"/>
        <end position="705"/>
    </location>
</feature>
<feature type="transmembrane region" description="Helical" evidence="6">
    <location>
        <begin position="318"/>
        <end position="344"/>
    </location>
</feature>
<evidence type="ECO:0000259" key="7">
    <source>
        <dbReference type="SMART" id="SM00849"/>
    </source>
</evidence>
<keyword evidence="4 6" id="KW-1133">Transmembrane helix</keyword>
<evidence type="ECO:0000256" key="3">
    <source>
        <dbReference type="ARBA" id="ARBA00022692"/>
    </source>
</evidence>
<dbReference type="NCBIfam" id="TIGR00360">
    <property type="entry name" value="ComEC_N-term"/>
    <property type="match status" value="1"/>
</dbReference>
<dbReference type="InterPro" id="IPR004477">
    <property type="entry name" value="ComEC_N"/>
</dbReference>
<organism evidence="8 9">
    <name type="scientific">Faecousia intestinalis</name>
    <dbReference type="NCBI Taxonomy" id="3133167"/>
    <lineage>
        <taxon>Bacteria</taxon>
        <taxon>Bacillati</taxon>
        <taxon>Bacillota</taxon>
        <taxon>Clostridia</taxon>
        <taxon>Eubacteriales</taxon>
        <taxon>Oscillospiraceae</taxon>
        <taxon>Faecousia</taxon>
    </lineage>
</organism>
<comment type="caution">
    <text evidence="8">The sequence shown here is derived from an EMBL/GenBank/DDBJ whole genome shotgun (WGS) entry which is preliminary data.</text>
</comment>
<keyword evidence="2" id="KW-1003">Cell membrane</keyword>
<dbReference type="PANTHER" id="PTHR30619:SF1">
    <property type="entry name" value="RECOMBINATION PROTEIN 2"/>
    <property type="match status" value="1"/>
</dbReference>
<dbReference type="PANTHER" id="PTHR30619">
    <property type="entry name" value="DNA INTERNALIZATION/COMPETENCE PROTEIN COMEC/REC2"/>
    <property type="match status" value="1"/>
</dbReference>
<feature type="transmembrane region" description="Helical" evidence="6">
    <location>
        <begin position="220"/>
        <end position="241"/>
    </location>
</feature>
<dbReference type="Gene3D" id="3.60.15.10">
    <property type="entry name" value="Ribonuclease Z/Hydroxyacylglutathione hydrolase-like"/>
    <property type="match status" value="1"/>
</dbReference>
<dbReference type="NCBIfam" id="TIGR00361">
    <property type="entry name" value="ComEC_Rec2"/>
    <property type="match status" value="1"/>
</dbReference>
<keyword evidence="9" id="KW-1185">Reference proteome</keyword>
<dbReference type="InterPro" id="IPR001279">
    <property type="entry name" value="Metallo-B-lactamas"/>
</dbReference>
<evidence type="ECO:0000256" key="5">
    <source>
        <dbReference type="ARBA" id="ARBA00023136"/>
    </source>
</evidence>
<dbReference type="InterPro" id="IPR052159">
    <property type="entry name" value="Competence_DNA_uptake"/>
</dbReference>
<dbReference type="SUPFAM" id="SSF56281">
    <property type="entry name" value="Metallo-hydrolase/oxidoreductase"/>
    <property type="match status" value="1"/>
</dbReference>
<feature type="transmembrane region" description="Helical" evidence="6">
    <location>
        <begin position="356"/>
        <end position="382"/>
    </location>
</feature>
<dbReference type="Pfam" id="PF00753">
    <property type="entry name" value="Lactamase_B"/>
    <property type="match status" value="1"/>
</dbReference>
<feature type="transmembrane region" description="Helical" evidence="6">
    <location>
        <begin position="480"/>
        <end position="500"/>
    </location>
</feature>
<reference evidence="8 9" key="1">
    <citation type="submission" date="2024-03" db="EMBL/GenBank/DDBJ databases">
        <title>Human intestinal bacterial collection.</title>
        <authorList>
            <person name="Pauvert C."/>
            <person name="Hitch T.C.A."/>
            <person name="Clavel T."/>
        </authorList>
    </citation>
    <scope>NUCLEOTIDE SEQUENCE [LARGE SCALE GENOMIC DNA]</scope>
    <source>
        <strain evidence="8 9">CLA-AA-H192</strain>
    </source>
</reference>
<dbReference type="EMBL" id="JBBMFF010000124">
    <property type="protein sequence ID" value="MEQ2510128.1"/>
    <property type="molecule type" value="Genomic_DNA"/>
</dbReference>
<evidence type="ECO:0000256" key="6">
    <source>
        <dbReference type="SAM" id="Phobius"/>
    </source>
</evidence>
<sequence>MRILAMFSAAFAAAAALCAYALPAAWGWLPGLCLAALAAALLLLHGDPVRRVRTIALGLAAGFLWCWADAGRLVSVRALCGEGQTIEAEVCSLPERTQYGYRCVTLLQGNRMQLYLRNAPEDAALGDRVRVTADVTETGNSLYLASNDILLLGFVRGEAEWEHPARVPLRYAPQRALLAVQRTITNCFPADAAPLANALVTGDTSGLPYALQTAMSDAGISHIVAVSGMHVTLLLGVVRLLCLRRRRLTAGVGITVMVFFAAMLGFRPSVTRAVVMNAVLLLAPLLGRENDGPTSLCFALLLLLLPNPRAIANVGLQLSFAAVAGLQLFSGGLTGWLEGLLRVAALRERHPLPARLLRAICASLAATLGALAFTLPLAAWYFRSISLAAPLTNLLALPLFSLAFSLGCITAVLGLVWLPLGRIAAWPAAWLLRLARGIVTTAAGLPYAAVYLNRTLLCVWFAAAVGMFAVFLAQRRRQPGVFAACLAVTLTAAILGAALWETDPVSMTALDVGQGACTVLRGGGATFVVDCGGEGGEAAGETAARELRMGGETSIDGLILTHLDADHCNGAAQLMARVQVRRLFLPEQDSDSREAILTAAERCGTEIVFVTEDLTLDFSGGSLRLFAPVLPGSRNCGLAALMSAGEYDILIPGDMPAAAERVLADTHSLPQVEVLVVGHHGAASSTAPELLQAVSPEIAVISVGADNSYGHPAQAVLDRLTEAGAAVYRTDQAGDITITR</sequence>